<evidence type="ECO:0000256" key="2">
    <source>
        <dbReference type="ARBA" id="ARBA00001947"/>
    </source>
</evidence>
<protein>
    <recommendedName>
        <fullName evidence="4">NAD(+) diphosphatase</fullName>
        <ecNumber evidence="4">3.6.1.22</ecNumber>
    </recommendedName>
</protein>
<dbReference type="GO" id="GO:0006742">
    <property type="term" value="P:NADP+ catabolic process"/>
    <property type="evidence" value="ECO:0007669"/>
    <property type="project" value="TreeGrafter"/>
</dbReference>
<evidence type="ECO:0000256" key="9">
    <source>
        <dbReference type="ARBA" id="ARBA00023679"/>
    </source>
</evidence>
<keyword evidence="13" id="KW-1185">Reference proteome</keyword>
<dbReference type="EC" id="3.6.1.22" evidence="4"/>
<dbReference type="InterPro" id="IPR020476">
    <property type="entry name" value="Nudix_hydrolase"/>
</dbReference>
<dbReference type="KEGG" id="tbv:H9L17_06695"/>
<dbReference type="GO" id="GO:0005829">
    <property type="term" value="C:cytosol"/>
    <property type="evidence" value="ECO:0007669"/>
    <property type="project" value="TreeGrafter"/>
</dbReference>
<dbReference type="InterPro" id="IPR015376">
    <property type="entry name" value="Znr_NADH_PPase"/>
</dbReference>
<keyword evidence="5" id="KW-0479">Metal-binding</keyword>
<evidence type="ECO:0000259" key="11">
    <source>
        <dbReference type="PROSITE" id="PS51462"/>
    </source>
</evidence>
<keyword evidence="7" id="KW-0460">Magnesium</keyword>
<dbReference type="Gene3D" id="3.90.79.20">
    <property type="match status" value="1"/>
</dbReference>
<evidence type="ECO:0000256" key="10">
    <source>
        <dbReference type="RuleBase" id="RU003476"/>
    </source>
</evidence>
<dbReference type="PANTHER" id="PTHR42904">
    <property type="entry name" value="NUDIX HYDROLASE, NUDC SUBFAMILY"/>
    <property type="match status" value="1"/>
</dbReference>
<evidence type="ECO:0000256" key="1">
    <source>
        <dbReference type="ARBA" id="ARBA00001946"/>
    </source>
</evidence>
<evidence type="ECO:0000256" key="3">
    <source>
        <dbReference type="ARBA" id="ARBA00009595"/>
    </source>
</evidence>
<dbReference type="GO" id="GO:0046872">
    <property type="term" value="F:metal ion binding"/>
    <property type="evidence" value="ECO:0007669"/>
    <property type="project" value="UniProtKB-KW"/>
</dbReference>
<dbReference type="Pfam" id="PF00293">
    <property type="entry name" value="NUDIX"/>
    <property type="match status" value="1"/>
</dbReference>
<evidence type="ECO:0000256" key="7">
    <source>
        <dbReference type="ARBA" id="ARBA00022842"/>
    </source>
</evidence>
<comment type="cofactor">
    <cofactor evidence="1">
        <name>Mg(2+)</name>
        <dbReference type="ChEBI" id="CHEBI:18420"/>
    </cofactor>
</comment>
<dbReference type="Proteomes" id="UP000515977">
    <property type="component" value="Chromosome"/>
</dbReference>
<dbReference type="InterPro" id="IPR000086">
    <property type="entry name" value="NUDIX_hydrolase_dom"/>
</dbReference>
<dbReference type="PANTHER" id="PTHR42904:SF6">
    <property type="entry name" value="NAD-CAPPED RNA HYDROLASE NUDT12"/>
    <property type="match status" value="1"/>
</dbReference>
<evidence type="ECO:0000256" key="4">
    <source>
        <dbReference type="ARBA" id="ARBA00012381"/>
    </source>
</evidence>
<keyword evidence="8" id="KW-0520">NAD</keyword>
<dbReference type="PROSITE" id="PS51462">
    <property type="entry name" value="NUDIX"/>
    <property type="match status" value="1"/>
</dbReference>
<sequence>MVSPFSFVDGALDRADHLRDDPAALAAAWPSAGVIALDAAGNALADAASQLLPLDGAALADGPGAAVFLGQREGRAWFFVDADAPGVDAPARIDLRRAASRWPAWQATLFAQARAVQHWHQRHRYCAACGGALRFVRAGWLGTCDACGSEHYPRTDQAIIAAITDGERLLLGRQSGWPARRWSVVAGFVEPGETLEQTVAREVMEETGVRVHVDSARYLASQPWPFPGSLMLGFIARAEPDAPQASEELEDARWFGADEVRAGLERDWRDADAAGEGIVLSSPISIARHVIRAWLDEYDAAQRSQ</sequence>
<evidence type="ECO:0000256" key="6">
    <source>
        <dbReference type="ARBA" id="ARBA00022801"/>
    </source>
</evidence>
<dbReference type="InterPro" id="IPR049734">
    <property type="entry name" value="NudC-like_C"/>
</dbReference>
<keyword evidence="6 10" id="KW-0378">Hydrolase</keyword>
<dbReference type="PROSITE" id="PS00893">
    <property type="entry name" value="NUDIX_BOX"/>
    <property type="match status" value="1"/>
</dbReference>
<evidence type="ECO:0000313" key="13">
    <source>
        <dbReference type="Proteomes" id="UP000515977"/>
    </source>
</evidence>
<accession>A0A7G9QWT4</accession>
<dbReference type="PRINTS" id="PR00502">
    <property type="entry name" value="NUDIXFAMILY"/>
</dbReference>
<comment type="catalytic activity">
    <reaction evidence="9">
        <text>a 5'-end NAD(+)-phospho-ribonucleoside in mRNA + H2O = a 5'-end phospho-adenosine-phospho-ribonucleoside in mRNA + beta-nicotinamide D-ribonucleotide + 2 H(+)</text>
        <dbReference type="Rhea" id="RHEA:60876"/>
        <dbReference type="Rhea" id="RHEA-COMP:15698"/>
        <dbReference type="Rhea" id="RHEA-COMP:15719"/>
        <dbReference type="ChEBI" id="CHEBI:14649"/>
        <dbReference type="ChEBI" id="CHEBI:15377"/>
        <dbReference type="ChEBI" id="CHEBI:15378"/>
        <dbReference type="ChEBI" id="CHEBI:144029"/>
        <dbReference type="ChEBI" id="CHEBI:144051"/>
    </reaction>
    <physiologicalReaction direction="left-to-right" evidence="9">
        <dbReference type="Rhea" id="RHEA:60877"/>
    </physiologicalReaction>
</comment>
<evidence type="ECO:0000256" key="5">
    <source>
        <dbReference type="ARBA" id="ARBA00022723"/>
    </source>
</evidence>
<evidence type="ECO:0000313" key="12">
    <source>
        <dbReference type="EMBL" id="QNN47809.1"/>
    </source>
</evidence>
<dbReference type="InterPro" id="IPR015797">
    <property type="entry name" value="NUDIX_hydrolase-like_dom_sf"/>
</dbReference>
<gene>
    <name evidence="12" type="primary">nudC</name>
    <name evidence="12" type="ORF">H9L17_06695</name>
</gene>
<comment type="similarity">
    <text evidence="3">Belongs to the Nudix hydrolase family. NudC subfamily.</text>
</comment>
<dbReference type="InterPro" id="IPR050241">
    <property type="entry name" value="NAD-cap_RNA_hydrolase_NudC"/>
</dbReference>
<name>A0A7G9QWT4_9GAMM</name>
<comment type="cofactor">
    <cofactor evidence="2">
        <name>Zn(2+)</name>
        <dbReference type="ChEBI" id="CHEBI:29105"/>
    </cofactor>
</comment>
<dbReference type="RefSeq" id="WP_187571553.1">
    <property type="nucleotide sequence ID" value="NZ_CP060711.1"/>
</dbReference>
<dbReference type="InterPro" id="IPR020084">
    <property type="entry name" value="NUDIX_hydrolase_CS"/>
</dbReference>
<dbReference type="Gene3D" id="3.90.79.10">
    <property type="entry name" value="Nucleoside Triphosphate Pyrophosphohydrolase"/>
    <property type="match status" value="1"/>
</dbReference>
<feature type="domain" description="Nudix hydrolase" evidence="11">
    <location>
        <begin position="153"/>
        <end position="278"/>
    </location>
</feature>
<dbReference type="EMBL" id="CP060711">
    <property type="protein sequence ID" value="QNN47809.1"/>
    <property type="molecule type" value="Genomic_DNA"/>
</dbReference>
<reference evidence="12 13" key="1">
    <citation type="submission" date="2020-08" db="EMBL/GenBank/DDBJ databases">
        <title>Genome sequence of Thermomonas brevis KACC 16975T.</title>
        <authorList>
            <person name="Hyun D.-W."/>
            <person name="Bae J.-W."/>
        </authorList>
    </citation>
    <scope>NUCLEOTIDE SEQUENCE [LARGE SCALE GENOMIC DNA]</scope>
    <source>
        <strain evidence="12 13">KACC 16975</strain>
    </source>
</reference>
<dbReference type="InterPro" id="IPR015375">
    <property type="entry name" value="NADH_PPase-like_N"/>
</dbReference>
<dbReference type="SUPFAM" id="SSF55811">
    <property type="entry name" value="Nudix"/>
    <property type="match status" value="1"/>
</dbReference>
<proteinExistence type="inferred from homology"/>
<dbReference type="GO" id="GO:0035529">
    <property type="term" value="F:NADH pyrophosphatase activity"/>
    <property type="evidence" value="ECO:0007669"/>
    <property type="project" value="TreeGrafter"/>
</dbReference>
<dbReference type="CDD" id="cd03429">
    <property type="entry name" value="NUDIX_NADH_pyrophosphatase_Nudt13"/>
    <property type="match status" value="1"/>
</dbReference>
<dbReference type="Pfam" id="PF09297">
    <property type="entry name" value="Zn_ribbon_NUD"/>
    <property type="match status" value="1"/>
</dbReference>
<dbReference type="Pfam" id="PF09296">
    <property type="entry name" value="NUDIX-like"/>
    <property type="match status" value="1"/>
</dbReference>
<dbReference type="NCBIfam" id="NF001299">
    <property type="entry name" value="PRK00241.1"/>
    <property type="match status" value="1"/>
</dbReference>
<organism evidence="12 13">
    <name type="scientific">Thermomonas brevis</name>
    <dbReference type="NCBI Taxonomy" id="215691"/>
    <lineage>
        <taxon>Bacteria</taxon>
        <taxon>Pseudomonadati</taxon>
        <taxon>Pseudomonadota</taxon>
        <taxon>Gammaproteobacteria</taxon>
        <taxon>Lysobacterales</taxon>
        <taxon>Lysobacteraceae</taxon>
        <taxon>Thermomonas</taxon>
    </lineage>
</organism>
<dbReference type="GO" id="GO:0019677">
    <property type="term" value="P:NAD+ catabolic process"/>
    <property type="evidence" value="ECO:0007669"/>
    <property type="project" value="TreeGrafter"/>
</dbReference>
<evidence type="ECO:0000256" key="8">
    <source>
        <dbReference type="ARBA" id="ARBA00023027"/>
    </source>
</evidence>
<dbReference type="AlphaFoldDB" id="A0A7G9QWT4"/>